<keyword evidence="2" id="KW-1185">Reference proteome</keyword>
<gene>
    <name evidence="1" type="ORF">Tco_1003613</name>
</gene>
<evidence type="ECO:0000313" key="1">
    <source>
        <dbReference type="EMBL" id="GJT60080.1"/>
    </source>
</evidence>
<evidence type="ECO:0000313" key="2">
    <source>
        <dbReference type="Proteomes" id="UP001151760"/>
    </source>
</evidence>
<reference evidence="1" key="1">
    <citation type="journal article" date="2022" name="Int. J. Mol. Sci.">
        <title>Draft Genome of Tanacetum Coccineum: Genomic Comparison of Closely Related Tanacetum-Family Plants.</title>
        <authorList>
            <person name="Yamashiro T."/>
            <person name="Shiraishi A."/>
            <person name="Nakayama K."/>
            <person name="Satake H."/>
        </authorList>
    </citation>
    <scope>NUCLEOTIDE SEQUENCE</scope>
</reference>
<organism evidence="1 2">
    <name type="scientific">Tanacetum coccineum</name>
    <dbReference type="NCBI Taxonomy" id="301880"/>
    <lineage>
        <taxon>Eukaryota</taxon>
        <taxon>Viridiplantae</taxon>
        <taxon>Streptophyta</taxon>
        <taxon>Embryophyta</taxon>
        <taxon>Tracheophyta</taxon>
        <taxon>Spermatophyta</taxon>
        <taxon>Magnoliopsida</taxon>
        <taxon>eudicotyledons</taxon>
        <taxon>Gunneridae</taxon>
        <taxon>Pentapetalae</taxon>
        <taxon>asterids</taxon>
        <taxon>campanulids</taxon>
        <taxon>Asterales</taxon>
        <taxon>Asteraceae</taxon>
        <taxon>Asteroideae</taxon>
        <taxon>Anthemideae</taxon>
        <taxon>Anthemidinae</taxon>
        <taxon>Tanacetum</taxon>
    </lineage>
</organism>
<reference evidence="1" key="2">
    <citation type="submission" date="2022-01" db="EMBL/GenBank/DDBJ databases">
        <authorList>
            <person name="Yamashiro T."/>
            <person name="Shiraishi A."/>
            <person name="Satake H."/>
            <person name="Nakayama K."/>
        </authorList>
    </citation>
    <scope>NUCLEOTIDE SEQUENCE</scope>
</reference>
<name>A0ABQ5F9X2_9ASTR</name>
<dbReference type="EMBL" id="BQNB010017166">
    <property type="protein sequence ID" value="GJT60080.1"/>
    <property type="molecule type" value="Genomic_DNA"/>
</dbReference>
<protein>
    <submittedName>
        <fullName evidence="1">Uncharacterized protein</fullName>
    </submittedName>
</protein>
<proteinExistence type="predicted"/>
<dbReference type="Proteomes" id="UP001151760">
    <property type="component" value="Unassembled WGS sequence"/>
</dbReference>
<comment type="caution">
    <text evidence="1">The sequence shown here is derived from an EMBL/GenBank/DDBJ whole genome shotgun (WGS) entry which is preliminary data.</text>
</comment>
<sequence length="195" mass="21270">METVASESLGLGYRALRRQELTVEEDQVHNTFEVGQGYGSVPEPERPERVSALRQPTLTTWIDLEDGRTYIEVPTYPPLAPPIQTPLFPEWSSSSLPVSLVPSIIPSPISSPIISLTIPSPIASPVATPTATILVDEDQFIEIGAYCILGQERLGMRSSPRDIDLEPRARAGEDCRDVWNFMETCAGIGGMGGMC</sequence>
<accession>A0ABQ5F9X2</accession>